<accession>A0A2M4DK21</accession>
<evidence type="ECO:0000256" key="1">
    <source>
        <dbReference type="SAM" id="MobiDB-lite"/>
    </source>
</evidence>
<name>A0A2M4DK21_ANODA</name>
<keyword evidence="2" id="KW-0732">Signal</keyword>
<protein>
    <submittedName>
        <fullName evidence="3">Putative secreted protein</fullName>
    </submittedName>
</protein>
<evidence type="ECO:0000313" key="3">
    <source>
        <dbReference type="EMBL" id="MBW77885.1"/>
    </source>
</evidence>
<feature type="signal peptide" evidence="2">
    <location>
        <begin position="1"/>
        <end position="17"/>
    </location>
</feature>
<feature type="compositionally biased region" description="Polar residues" evidence="1">
    <location>
        <begin position="47"/>
        <end position="58"/>
    </location>
</feature>
<organism evidence="3">
    <name type="scientific">Anopheles darlingi</name>
    <name type="common">Mosquito</name>
    <dbReference type="NCBI Taxonomy" id="43151"/>
    <lineage>
        <taxon>Eukaryota</taxon>
        <taxon>Metazoa</taxon>
        <taxon>Ecdysozoa</taxon>
        <taxon>Arthropoda</taxon>
        <taxon>Hexapoda</taxon>
        <taxon>Insecta</taxon>
        <taxon>Pterygota</taxon>
        <taxon>Neoptera</taxon>
        <taxon>Endopterygota</taxon>
        <taxon>Diptera</taxon>
        <taxon>Nematocera</taxon>
        <taxon>Culicoidea</taxon>
        <taxon>Culicidae</taxon>
        <taxon>Anophelinae</taxon>
        <taxon>Anopheles</taxon>
    </lineage>
</organism>
<dbReference type="EMBL" id="GGFL01013707">
    <property type="protein sequence ID" value="MBW77885.1"/>
    <property type="molecule type" value="Transcribed_RNA"/>
</dbReference>
<evidence type="ECO:0000256" key="2">
    <source>
        <dbReference type="SAM" id="SignalP"/>
    </source>
</evidence>
<dbReference type="AlphaFoldDB" id="A0A2M4DK21"/>
<feature type="region of interest" description="Disordered" evidence="1">
    <location>
        <begin position="20"/>
        <end position="58"/>
    </location>
</feature>
<proteinExistence type="predicted"/>
<sequence>MMVCPVVVVVVVASCLSTDQQHASSNTKRMVRSSLKDQLGPDEPTGQWHNSLSSNTQPLPHTRLAAAAAVLSTDNECTKKNAHTVKRC</sequence>
<feature type="chain" id="PRO_5014954254" evidence="2">
    <location>
        <begin position="18"/>
        <end position="88"/>
    </location>
</feature>
<reference evidence="3" key="1">
    <citation type="submission" date="2018-01" db="EMBL/GenBank/DDBJ databases">
        <title>An insight into the sialome of Amazonian anophelines.</title>
        <authorList>
            <person name="Ribeiro J.M."/>
            <person name="Scarpassa V."/>
            <person name="Calvo E."/>
        </authorList>
    </citation>
    <scope>NUCLEOTIDE SEQUENCE</scope>
</reference>